<feature type="transmembrane region" description="Helical" evidence="2">
    <location>
        <begin position="115"/>
        <end position="135"/>
    </location>
</feature>
<feature type="compositionally biased region" description="Pro residues" evidence="1">
    <location>
        <begin position="94"/>
        <end position="108"/>
    </location>
</feature>
<dbReference type="Pfam" id="PF00561">
    <property type="entry name" value="Abhydrolase_1"/>
    <property type="match status" value="1"/>
</dbReference>
<evidence type="ECO:0000259" key="3">
    <source>
        <dbReference type="Pfam" id="PF00561"/>
    </source>
</evidence>
<proteinExistence type="predicted"/>
<evidence type="ECO:0000313" key="4">
    <source>
        <dbReference type="EMBL" id="RXH82285.1"/>
    </source>
</evidence>
<keyword evidence="2" id="KW-1133">Transmembrane helix</keyword>
<evidence type="ECO:0000256" key="1">
    <source>
        <dbReference type="SAM" id="MobiDB-lite"/>
    </source>
</evidence>
<dbReference type="EMBL" id="RDQH01000338">
    <property type="protein sequence ID" value="RXH82285.1"/>
    <property type="molecule type" value="Genomic_DNA"/>
</dbReference>
<feature type="region of interest" description="Disordered" evidence="1">
    <location>
        <begin position="511"/>
        <end position="549"/>
    </location>
</feature>
<dbReference type="AlphaFoldDB" id="A0A498IJG7"/>
<feature type="compositionally biased region" description="Basic residues" evidence="1">
    <location>
        <begin position="76"/>
        <end position="86"/>
    </location>
</feature>
<gene>
    <name evidence="4" type="ORF">DVH24_036626</name>
</gene>
<accession>A0A498IJG7</accession>
<feature type="region of interest" description="Disordered" evidence="1">
    <location>
        <begin position="32"/>
        <end position="55"/>
    </location>
</feature>
<dbReference type="Gene3D" id="3.40.50.1820">
    <property type="entry name" value="alpha/beta hydrolase"/>
    <property type="match status" value="1"/>
</dbReference>
<feature type="compositionally biased region" description="Polar residues" evidence="1">
    <location>
        <begin position="40"/>
        <end position="54"/>
    </location>
</feature>
<dbReference type="InterPro" id="IPR000073">
    <property type="entry name" value="AB_hydrolase_1"/>
</dbReference>
<feature type="domain" description="AB hydrolase-1" evidence="3">
    <location>
        <begin position="190"/>
        <end position="346"/>
    </location>
</feature>
<protein>
    <recommendedName>
        <fullName evidence="3">AB hydrolase-1 domain-containing protein</fullName>
    </recommendedName>
</protein>
<keyword evidence="2" id="KW-0472">Membrane</keyword>
<evidence type="ECO:0000256" key="2">
    <source>
        <dbReference type="SAM" id="Phobius"/>
    </source>
</evidence>
<sequence length="549" mass="60769">MEVKSGAPNRSSCFGAPKKAWRRWRGAISDSQGRGFWRISKNQPKSQFNSNSPFPESFKLFSMVTITEENEGQHRRDPKPKPKPKRSSPEEIKPTPPPKRTSPPPKPPQNSQNPFAFWFYCTLTVSLVTVVFISLSSLSPQDPKSWFLSLPAALRQHYSKGRTIKVQTHPNQNPVEVFCTEKGSVGSENVVIVHGLGLSSYSFRKVVKFLGSKGVRAVAFDLPGNGFSDKSVVEVGEEETGILGRFWNVYGEIQEKGLFWAFDRIIETGQMPYEEIEARVSKQKVVKPIEMGPEEIGKVVGQVIETTGLAPVHLVLHDSALGMVANWVLENVGSVRSVTLIDTSPRSTGALPLWVLGVPMIREFVLRFSHAYAWLVKMSCSRGIDVSDVDAHRLLLKGRDGTRAIVGMGKKLNHSFDIAEWGGSDGLKGVPMQVLWSSSWSKEWSEEGNRVASALPQATFVTHSGGRWPQEDAADEVAENISYFVSSLPATVRKVEEEPIPEHIQKMLDEAKGSDHHHHDHGDGHDHHHSHGASYPDAYGLGHSHGLAS</sequence>
<dbReference type="Proteomes" id="UP000290289">
    <property type="component" value="Chromosome 12"/>
</dbReference>
<reference evidence="4 5" key="1">
    <citation type="submission" date="2018-10" db="EMBL/GenBank/DDBJ databases">
        <title>A high-quality apple genome assembly.</title>
        <authorList>
            <person name="Hu J."/>
        </authorList>
    </citation>
    <scope>NUCLEOTIDE SEQUENCE [LARGE SCALE GENOMIC DNA]</scope>
    <source>
        <strain evidence="5">cv. HFTH1</strain>
        <tissue evidence="4">Young leaf</tissue>
    </source>
</reference>
<keyword evidence="5" id="KW-1185">Reference proteome</keyword>
<dbReference type="SUPFAM" id="SSF53474">
    <property type="entry name" value="alpha/beta-Hydrolases"/>
    <property type="match status" value="1"/>
</dbReference>
<organism evidence="4 5">
    <name type="scientific">Malus domestica</name>
    <name type="common">Apple</name>
    <name type="synonym">Pyrus malus</name>
    <dbReference type="NCBI Taxonomy" id="3750"/>
    <lineage>
        <taxon>Eukaryota</taxon>
        <taxon>Viridiplantae</taxon>
        <taxon>Streptophyta</taxon>
        <taxon>Embryophyta</taxon>
        <taxon>Tracheophyta</taxon>
        <taxon>Spermatophyta</taxon>
        <taxon>Magnoliopsida</taxon>
        <taxon>eudicotyledons</taxon>
        <taxon>Gunneridae</taxon>
        <taxon>Pentapetalae</taxon>
        <taxon>rosids</taxon>
        <taxon>fabids</taxon>
        <taxon>Rosales</taxon>
        <taxon>Rosaceae</taxon>
        <taxon>Amygdaloideae</taxon>
        <taxon>Maleae</taxon>
        <taxon>Malus</taxon>
    </lineage>
</organism>
<keyword evidence="2" id="KW-0812">Transmembrane</keyword>
<comment type="caution">
    <text evidence="4">The sequence shown here is derived from an EMBL/GenBank/DDBJ whole genome shotgun (WGS) entry which is preliminary data.</text>
</comment>
<name>A0A498IJG7_MALDO</name>
<evidence type="ECO:0000313" key="5">
    <source>
        <dbReference type="Proteomes" id="UP000290289"/>
    </source>
</evidence>
<dbReference type="PANTHER" id="PTHR43329">
    <property type="entry name" value="EPOXIDE HYDROLASE"/>
    <property type="match status" value="1"/>
</dbReference>
<feature type="region of interest" description="Disordered" evidence="1">
    <location>
        <begin position="68"/>
        <end position="109"/>
    </location>
</feature>
<dbReference type="InterPro" id="IPR029058">
    <property type="entry name" value="AB_hydrolase_fold"/>
</dbReference>